<evidence type="ECO:0000256" key="2">
    <source>
        <dbReference type="ARBA" id="ARBA00022964"/>
    </source>
</evidence>
<dbReference type="Proteomes" id="UP001530315">
    <property type="component" value="Unassembled WGS sequence"/>
</dbReference>
<sequence length="633" mass="70029">MCGCDDADIDRTVRIIGAEECALLLTTIIACICPDWIRDLLVFTAEGNPNISSSEDINSGEESLVEELWAMSRSHSSVSEILQKCNALNPVSSPGTGNTFPSYKEFLSCYLDTKRHSVLRVNLPAHPIVSYATKTIISSCLSEMERGLALDLLMSSSFGSDISDICNVTNNNNRLGVNSQDIDQSSILQWRHAAHLAHMLSSPIDTEGAQSTQIQTHLQKPYFAFSPHVFRRKSHSCVPTLALAVTDLSQKEVSDYQPSPLESLAWLALHDIPSKDLFTISKLESLEGDINTRMAELKRLMGQSHVCSCTRCQIEARKHDLGRNCSEIQLKHIADLAMQHGRFDDASTLYDSILRTHPNDGDVLHARAASYLGRASTSSFANQGHCQGYFTKAQCLWEQAWSICPIHPGISTQVKKQRVYRTLLDCEALLSKETVNDNFAFTSYLDGRCFVTVDAPVLSFEECQNAINAAENFADGWTTSRHYAVPTTDIPLHEINELHSWFYQLWNEKIRPLYDAERQRYLPPHYDESTISFIIPLNSEFCGGGTFIYSLGKTLAPALGGVMSFCGGNLLHSGDPIVSGVRYIIAGFCYVDLVSSGAADCAGHQTTQYYKYNSTSAAAPLATSQTFSFGFDL</sequence>
<dbReference type="AlphaFoldDB" id="A0ABD3P956"/>
<proteinExistence type="predicted"/>
<feature type="domain" description="Prolyl 4-hydroxylase alpha subunit" evidence="4">
    <location>
        <begin position="449"/>
        <end position="590"/>
    </location>
</feature>
<dbReference type="GO" id="GO:0051213">
    <property type="term" value="F:dioxygenase activity"/>
    <property type="evidence" value="ECO:0007669"/>
    <property type="project" value="UniProtKB-KW"/>
</dbReference>
<dbReference type="InterPro" id="IPR011990">
    <property type="entry name" value="TPR-like_helical_dom_sf"/>
</dbReference>
<dbReference type="Gene3D" id="2.60.120.620">
    <property type="entry name" value="q2cbj1_9rhob like domain"/>
    <property type="match status" value="1"/>
</dbReference>
<evidence type="ECO:0000313" key="6">
    <source>
        <dbReference type="Proteomes" id="UP001530315"/>
    </source>
</evidence>
<evidence type="ECO:0000256" key="1">
    <source>
        <dbReference type="ARBA" id="ARBA00001961"/>
    </source>
</evidence>
<evidence type="ECO:0000259" key="4">
    <source>
        <dbReference type="SMART" id="SM00702"/>
    </source>
</evidence>
<organism evidence="5 6">
    <name type="scientific">Stephanodiscus triporus</name>
    <dbReference type="NCBI Taxonomy" id="2934178"/>
    <lineage>
        <taxon>Eukaryota</taxon>
        <taxon>Sar</taxon>
        <taxon>Stramenopiles</taxon>
        <taxon>Ochrophyta</taxon>
        <taxon>Bacillariophyta</taxon>
        <taxon>Coscinodiscophyceae</taxon>
        <taxon>Thalassiosirophycidae</taxon>
        <taxon>Stephanodiscales</taxon>
        <taxon>Stephanodiscaceae</taxon>
        <taxon>Stephanodiscus</taxon>
    </lineage>
</organism>
<dbReference type="SUPFAM" id="SSF48452">
    <property type="entry name" value="TPR-like"/>
    <property type="match status" value="1"/>
</dbReference>
<protein>
    <recommendedName>
        <fullName evidence="4">Prolyl 4-hydroxylase alpha subunit domain-containing protein</fullName>
    </recommendedName>
</protein>
<dbReference type="InterPro" id="IPR006620">
    <property type="entry name" value="Pro_4_hyd_alph"/>
</dbReference>
<accession>A0ABD3P956</accession>
<dbReference type="SMART" id="SM00702">
    <property type="entry name" value="P4Hc"/>
    <property type="match status" value="1"/>
</dbReference>
<evidence type="ECO:0000313" key="5">
    <source>
        <dbReference type="EMBL" id="KAL3784324.1"/>
    </source>
</evidence>
<name>A0ABD3P956_9STRA</name>
<comment type="cofactor">
    <cofactor evidence="1">
        <name>L-ascorbate</name>
        <dbReference type="ChEBI" id="CHEBI:38290"/>
    </cofactor>
</comment>
<keyword evidence="6" id="KW-1185">Reference proteome</keyword>
<keyword evidence="2" id="KW-0223">Dioxygenase</keyword>
<gene>
    <name evidence="5" type="ORF">ACHAW5_000215</name>
</gene>
<reference evidence="5 6" key="1">
    <citation type="submission" date="2024-10" db="EMBL/GenBank/DDBJ databases">
        <title>Updated reference genomes for cyclostephanoid diatoms.</title>
        <authorList>
            <person name="Roberts W.R."/>
            <person name="Alverson A.J."/>
        </authorList>
    </citation>
    <scope>NUCLEOTIDE SEQUENCE [LARGE SCALE GENOMIC DNA]</scope>
    <source>
        <strain evidence="5 6">AJA276-08</strain>
    </source>
</reference>
<keyword evidence="3" id="KW-0560">Oxidoreductase</keyword>
<comment type="caution">
    <text evidence="5">The sequence shown here is derived from an EMBL/GenBank/DDBJ whole genome shotgun (WGS) entry which is preliminary data.</text>
</comment>
<evidence type="ECO:0000256" key="3">
    <source>
        <dbReference type="ARBA" id="ARBA00023002"/>
    </source>
</evidence>
<dbReference type="EMBL" id="JALLAZ020000932">
    <property type="protein sequence ID" value="KAL3784324.1"/>
    <property type="molecule type" value="Genomic_DNA"/>
</dbReference>